<comment type="similarity">
    <text evidence="2 8">Belongs to the cutinase family.</text>
</comment>
<dbReference type="InterPro" id="IPR043580">
    <property type="entry name" value="CUTINASE_1"/>
</dbReference>
<dbReference type="EC" id="3.1.1.-" evidence="8"/>
<dbReference type="PANTHER" id="PTHR33630:SF9">
    <property type="entry name" value="CUTINASE 4"/>
    <property type="match status" value="1"/>
</dbReference>
<comment type="caution">
    <text evidence="9">The sequence shown here is derived from an EMBL/GenBank/DDBJ whole genome shotgun (WGS) entry which is preliminary data.</text>
</comment>
<dbReference type="Gene3D" id="3.40.50.1820">
    <property type="entry name" value="alpha/beta hydrolase"/>
    <property type="match status" value="1"/>
</dbReference>
<dbReference type="SUPFAM" id="SSF53474">
    <property type="entry name" value="alpha/beta-Hydrolases"/>
    <property type="match status" value="1"/>
</dbReference>
<dbReference type="Pfam" id="PF01083">
    <property type="entry name" value="Cutinase"/>
    <property type="match status" value="1"/>
</dbReference>
<accession>A0ABQ1BFR7</accession>
<protein>
    <recommendedName>
        <fullName evidence="8">Cutinase</fullName>
        <ecNumber evidence="8">3.1.1.-</ecNumber>
    </recommendedName>
</protein>
<comment type="subcellular location">
    <subcellularLocation>
        <location evidence="1 8">Secreted</location>
    </subcellularLocation>
</comment>
<proteinExistence type="inferred from homology"/>
<evidence type="ECO:0000256" key="6">
    <source>
        <dbReference type="ARBA" id="ARBA00022801"/>
    </source>
</evidence>
<evidence type="ECO:0000256" key="3">
    <source>
        <dbReference type="ARBA" id="ARBA00022487"/>
    </source>
</evidence>
<comment type="function">
    <text evidence="8">Catalyzes the hydrolysis of complex carboxylic polyesters found in the cell wall of plants. Degrades cutin, a macromolecule that forms the structure of the plant cuticle.</text>
</comment>
<dbReference type="PROSITE" id="PS00155">
    <property type="entry name" value="CUTINASE_1"/>
    <property type="match status" value="1"/>
</dbReference>
<sequence length="246" mass="25365">MKPTPPPSGCTRRTSKLSAIASWVAAVVVVLASMITAPAVSWAADGDNCPDVEVVFARGTFEPPGPGATGQAFIDALTARLPNKSVEVYPVDYPASLDFSRASDGVVDAGNKVLDITNTCPNTKVVLGGYSQGAAIAAYITTDSIPPGYALPPGISGPLPPSAANHVAAVTLFGKPSNGFMDLVDRNAPPIVIGHLYTSKTIDLCAPDDPVCASSGFNRSAHSSYRFNGMTDQAADFTANSIKGTH</sequence>
<reference evidence="9 10" key="1">
    <citation type="journal article" date="2019" name="Emerg. Microbes Infect.">
        <title>Comprehensive subspecies identification of 175 nontuberculous mycobacteria species based on 7547 genomic profiles.</title>
        <authorList>
            <person name="Matsumoto Y."/>
            <person name="Kinjo T."/>
            <person name="Motooka D."/>
            <person name="Nabeya D."/>
            <person name="Jung N."/>
            <person name="Uechi K."/>
            <person name="Horii T."/>
            <person name="Iida T."/>
            <person name="Fujita J."/>
            <person name="Nakamura S."/>
        </authorList>
    </citation>
    <scope>NUCLEOTIDE SEQUENCE [LARGE SCALE GENOMIC DNA]</scope>
    <source>
        <strain evidence="9 10">JCM 13573</strain>
    </source>
</reference>
<dbReference type="SMART" id="SM01110">
    <property type="entry name" value="Cutinase"/>
    <property type="match status" value="1"/>
</dbReference>
<evidence type="ECO:0000256" key="1">
    <source>
        <dbReference type="ARBA" id="ARBA00004613"/>
    </source>
</evidence>
<evidence type="ECO:0000256" key="4">
    <source>
        <dbReference type="ARBA" id="ARBA00022525"/>
    </source>
</evidence>
<organism evidence="9 10">
    <name type="scientific">Mycobacterium kubicae</name>
    <dbReference type="NCBI Taxonomy" id="120959"/>
    <lineage>
        <taxon>Bacteria</taxon>
        <taxon>Bacillati</taxon>
        <taxon>Actinomycetota</taxon>
        <taxon>Actinomycetes</taxon>
        <taxon>Mycobacteriales</taxon>
        <taxon>Mycobacteriaceae</taxon>
        <taxon>Mycobacterium</taxon>
        <taxon>Mycobacterium simiae complex</taxon>
    </lineage>
</organism>
<keyword evidence="3 8" id="KW-0719">Serine esterase</keyword>
<dbReference type="InterPro" id="IPR029058">
    <property type="entry name" value="AB_hydrolase_fold"/>
</dbReference>
<keyword evidence="4 8" id="KW-0964">Secreted</keyword>
<gene>
    <name evidence="9" type="primary">cut1</name>
    <name evidence="9" type="ORF">MKUB_00620</name>
</gene>
<keyword evidence="6 8" id="KW-0378">Hydrolase</keyword>
<evidence type="ECO:0000256" key="8">
    <source>
        <dbReference type="RuleBase" id="RU361263"/>
    </source>
</evidence>
<dbReference type="PANTHER" id="PTHR33630">
    <property type="entry name" value="CUTINASE RV1984C-RELATED-RELATED"/>
    <property type="match status" value="1"/>
</dbReference>
<evidence type="ECO:0000256" key="7">
    <source>
        <dbReference type="ARBA" id="ARBA00023157"/>
    </source>
</evidence>
<keyword evidence="10" id="KW-1185">Reference proteome</keyword>
<dbReference type="InterPro" id="IPR000675">
    <property type="entry name" value="Cutinase/axe"/>
</dbReference>
<evidence type="ECO:0000256" key="2">
    <source>
        <dbReference type="ARBA" id="ARBA00007534"/>
    </source>
</evidence>
<evidence type="ECO:0000256" key="5">
    <source>
        <dbReference type="ARBA" id="ARBA00022729"/>
    </source>
</evidence>
<dbReference type="EMBL" id="BLKU01000001">
    <property type="protein sequence ID" value="GFG62572.1"/>
    <property type="molecule type" value="Genomic_DNA"/>
</dbReference>
<keyword evidence="7" id="KW-1015">Disulfide bond</keyword>
<keyword evidence="5" id="KW-0732">Signal</keyword>
<dbReference type="Proteomes" id="UP000465306">
    <property type="component" value="Unassembled WGS sequence"/>
</dbReference>
<evidence type="ECO:0000313" key="10">
    <source>
        <dbReference type="Proteomes" id="UP000465306"/>
    </source>
</evidence>
<name>A0ABQ1BFR7_9MYCO</name>
<evidence type="ECO:0000313" key="9">
    <source>
        <dbReference type="EMBL" id="GFG62572.1"/>
    </source>
</evidence>